<keyword evidence="6 8" id="KW-1133">Transmembrane helix</keyword>
<comment type="subcellular location">
    <subcellularLocation>
        <location evidence="1">Membrane</location>
        <topology evidence="1">Multi-pass membrane protein</topology>
    </subcellularLocation>
</comment>
<evidence type="ECO:0000256" key="6">
    <source>
        <dbReference type="ARBA" id="ARBA00022989"/>
    </source>
</evidence>
<evidence type="ECO:0000256" key="4">
    <source>
        <dbReference type="ARBA" id="ARBA00022568"/>
    </source>
</evidence>
<reference evidence="10" key="1">
    <citation type="submission" date="2018-11" db="EMBL/GenBank/DDBJ databases">
        <title>Myxobolus squamalis genome and transcriptome.</title>
        <authorList>
            <person name="Yahalomi D."/>
            <person name="Atkinson S.D."/>
            <person name="Neuhof M."/>
            <person name="Chang E.S."/>
            <person name="Philippe H."/>
            <person name="Cartwright P."/>
            <person name="Bartholomew J.L."/>
            <person name="Huchon D."/>
        </authorList>
    </citation>
    <scope>NUCLEOTIDE SEQUENCE</scope>
    <source>
        <strain evidence="10">71B08</strain>
        <tissue evidence="10">Whole</tissue>
    </source>
</reference>
<dbReference type="PANTHER" id="PTHR10846">
    <property type="entry name" value="SODIUM/POTASSIUM/CALCIUM EXCHANGER"/>
    <property type="match status" value="1"/>
</dbReference>
<accession>A0A6B2GFC2</accession>
<dbReference type="Gene3D" id="1.20.1420.30">
    <property type="entry name" value="NCX, central ion-binding region"/>
    <property type="match status" value="1"/>
</dbReference>
<dbReference type="InterPro" id="IPR044880">
    <property type="entry name" value="NCX_ion-bd_dom_sf"/>
</dbReference>
<keyword evidence="4" id="KW-0109">Calcium transport</keyword>
<evidence type="ECO:0000256" key="2">
    <source>
        <dbReference type="ARBA" id="ARBA00005364"/>
    </source>
</evidence>
<evidence type="ECO:0000259" key="9">
    <source>
        <dbReference type="Pfam" id="PF01699"/>
    </source>
</evidence>
<name>A0A6B2GFC2_MYXSQ</name>
<protein>
    <submittedName>
        <fullName evidence="10">Putative sodium/potassium/calcium exchanger CG1090 (Trinotate prediction)</fullName>
    </submittedName>
</protein>
<organism evidence="10">
    <name type="scientific">Myxobolus squamalis</name>
    <name type="common">Myxosporean</name>
    <dbReference type="NCBI Taxonomy" id="59785"/>
    <lineage>
        <taxon>Eukaryota</taxon>
        <taxon>Metazoa</taxon>
        <taxon>Cnidaria</taxon>
        <taxon>Myxozoa</taxon>
        <taxon>Myxosporea</taxon>
        <taxon>Bivalvulida</taxon>
        <taxon>Platysporina</taxon>
        <taxon>Myxobolidae</taxon>
        <taxon>Myxobolus</taxon>
    </lineage>
</organism>
<comment type="similarity">
    <text evidence="2">Belongs to the Ca(2+):cation antiporter (CaCA) (TC 2.A.19) family. SLC24A subfamily.</text>
</comment>
<evidence type="ECO:0000256" key="3">
    <source>
        <dbReference type="ARBA" id="ARBA00022449"/>
    </source>
</evidence>
<evidence type="ECO:0000256" key="1">
    <source>
        <dbReference type="ARBA" id="ARBA00004141"/>
    </source>
</evidence>
<dbReference type="PANTHER" id="PTHR10846:SF73">
    <property type="entry name" value="SODIUM_CALCIUM EXCHANGER MEMBRANE REGION DOMAIN-CONTAINING PROTEIN"/>
    <property type="match status" value="1"/>
</dbReference>
<keyword evidence="3" id="KW-0050">Antiport</keyword>
<sequence>MGISNAIGSNVFDMLCLGLPWLLKTSVFEIGSVIEINSDSLIMSTSLLIGTMIYTDVCFYLNNWIIDKRIAVLFLVTYFAVIGFTTLMELLACPCNLHF</sequence>
<evidence type="ECO:0000256" key="7">
    <source>
        <dbReference type="ARBA" id="ARBA00023136"/>
    </source>
</evidence>
<dbReference type="GO" id="GO:0008273">
    <property type="term" value="F:calcium, potassium:sodium antiporter activity"/>
    <property type="evidence" value="ECO:0007669"/>
    <property type="project" value="TreeGrafter"/>
</dbReference>
<evidence type="ECO:0000256" key="5">
    <source>
        <dbReference type="ARBA" id="ARBA00022692"/>
    </source>
</evidence>
<feature type="transmembrane region" description="Helical" evidence="8">
    <location>
        <begin position="41"/>
        <end position="61"/>
    </location>
</feature>
<dbReference type="InterPro" id="IPR004837">
    <property type="entry name" value="NaCa_Exmemb"/>
</dbReference>
<dbReference type="Pfam" id="PF01699">
    <property type="entry name" value="Na_Ca_ex"/>
    <property type="match status" value="1"/>
</dbReference>
<keyword evidence="7 8" id="KW-0472">Membrane</keyword>
<dbReference type="GO" id="GO:0006874">
    <property type="term" value="P:intracellular calcium ion homeostasis"/>
    <property type="evidence" value="ECO:0007669"/>
    <property type="project" value="TreeGrafter"/>
</dbReference>
<dbReference type="GO" id="GO:0005262">
    <property type="term" value="F:calcium channel activity"/>
    <property type="evidence" value="ECO:0007669"/>
    <property type="project" value="TreeGrafter"/>
</dbReference>
<feature type="transmembrane region" description="Helical" evidence="8">
    <location>
        <begin position="70"/>
        <end position="92"/>
    </location>
</feature>
<evidence type="ECO:0000256" key="8">
    <source>
        <dbReference type="SAM" id="Phobius"/>
    </source>
</evidence>
<evidence type="ECO:0000313" key="10">
    <source>
        <dbReference type="EMBL" id="NDJ99463.1"/>
    </source>
</evidence>
<keyword evidence="4" id="KW-0106">Calcium</keyword>
<dbReference type="EMBL" id="GHBR01009454">
    <property type="protein sequence ID" value="NDJ99463.1"/>
    <property type="molecule type" value="Transcribed_RNA"/>
</dbReference>
<keyword evidence="4" id="KW-0813">Transport</keyword>
<dbReference type="InterPro" id="IPR004481">
    <property type="entry name" value="K/Na/Ca-exchanger"/>
</dbReference>
<feature type="domain" description="Sodium/calcium exchanger membrane region" evidence="9">
    <location>
        <begin position="1"/>
        <end position="86"/>
    </location>
</feature>
<dbReference type="AlphaFoldDB" id="A0A6B2GFC2"/>
<keyword evidence="5 8" id="KW-0812">Transmembrane</keyword>
<proteinExistence type="inferred from homology"/>
<keyword evidence="4" id="KW-0406">Ion transport</keyword>
<dbReference type="GO" id="GO:0005886">
    <property type="term" value="C:plasma membrane"/>
    <property type="evidence" value="ECO:0007669"/>
    <property type="project" value="TreeGrafter"/>
</dbReference>